<organism evidence="10 11">
    <name type="scientific">Eremothecium cymbalariae (strain CBS 270.75 / DBVPG 7215 / KCTC 17166 / NRRL Y-17582)</name>
    <name type="common">Yeast</name>
    <dbReference type="NCBI Taxonomy" id="931890"/>
    <lineage>
        <taxon>Eukaryota</taxon>
        <taxon>Fungi</taxon>
        <taxon>Dikarya</taxon>
        <taxon>Ascomycota</taxon>
        <taxon>Saccharomycotina</taxon>
        <taxon>Saccharomycetes</taxon>
        <taxon>Saccharomycetales</taxon>
        <taxon>Saccharomycetaceae</taxon>
        <taxon>Eremothecium</taxon>
    </lineage>
</organism>
<dbReference type="HOGENOM" id="CLU_011554_1_0_1"/>
<dbReference type="GO" id="GO:0006270">
    <property type="term" value="P:DNA replication initiation"/>
    <property type="evidence" value="ECO:0007669"/>
    <property type="project" value="EnsemblFungi"/>
</dbReference>
<evidence type="ECO:0000256" key="6">
    <source>
        <dbReference type="ARBA" id="ARBA00023187"/>
    </source>
</evidence>
<dbReference type="EMBL" id="CP002500">
    <property type="protein sequence ID" value="AET39308.1"/>
    <property type="molecule type" value="Genomic_DNA"/>
</dbReference>
<dbReference type="Pfam" id="PF23233">
    <property type="entry name" value="HAT_Syf1_CNRKL1_N"/>
    <property type="match status" value="2"/>
</dbReference>
<evidence type="ECO:0000256" key="7">
    <source>
        <dbReference type="ARBA" id="ARBA00023242"/>
    </source>
</evidence>
<keyword evidence="5" id="KW-0677">Repeat</keyword>
<dbReference type="InterPro" id="IPR011990">
    <property type="entry name" value="TPR-like_helical_dom_sf"/>
</dbReference>
<evidence type="ECO:0000256" key="8">
    <source>
        <dbReference type="ARBA" id="ARBA00039167"/>
    </source>
</evidence>
<protein>
    <recommendedName>
        <fullName evidence="8">Pre-mRNA-splicing factor CLF1</fullName>
    </recommendedName>
</protein>
<dbReference type="InParanoid" id="G8JTF5"/>
<dbReference type="GO" id="GO:0071006">
    <property type="term" value="C:U2-type catalytic step 1 spliceosome"/>
    <property type="evidence" value="ECO:0007669"/>
    <property type="project" value="EnsemblFungi"/>
</dbReference>
<dbReference type="GeneID" id="11469419"/>
<dbReference type="GO" id="GO:0000785">
    <property type="term" value="C:chromatin"/>
    <property type="evidence" value="ECO:0007669"/>
    <property type="project" value="EnsemblFungi"/>
</dbReference>
<proteinExistence type="inferred from homology"/>
<dbReference type="OrthoDB" id="541719at2759"/>
<evidence type="ECO:0000256" key="5">
    <source>
        <dbReference type="ARBA" id="ARBA00022737"/>
    </source>
</evidence>
<dbReference type="PANTHER" id="PTHR11246">
    <property type="entry name" value="PRE-MRNA SPLICING FACTOR"/>
    <property type="match status" value="1"/>
</dbReference>
<keyword evidence="6" id="KW-0508">mRNA splicing</keyword>
<dbReference type="GO" id="GO:0071004">
    <property type="term" value="C:U2-type prespliceosome"/>
    <property type="evidence" value="ECO:0007669"/>
    <property type="project" value="EnsemblFungi"/>
</dbReference>
<comment type="similarity">
    <text evidence="2">Belongs to the crooked-neck family.</text>
</comment>
<dbReference type="FunCoup" id="G8JTF5">
    <property type="interactions" value="1070"/>
</dbReference>
<dbReference type="AlphaFoldDB" id="G8JTF5"/>
<dbReference type="RefSeq" id="XP_003646125.1">
    <property type="nucleotide sequence ID" value="XM_003646077.1"/>
</dbReference>
<keyword evidence="11" id="KW-1185">Reference proteome</keyword>
<dbReference type="SUPFAM" id="SSF48452">
    <property type="entry name" value="TPR-like"/>
    <property type="match status" value="4"/>
</dbReference>
<sequence length="706" mass="84329">MEIVLTDKIELRYMVNVMESGKLMDEIGEEVISADHILEEAYETRKEVKPSTKVAILDLEELKDWQRRKRTEYEEVLKRNRLDLRQWMRYGQFELEQHDIRRARSIFERALLVSSSYIPLWVRYIDSELKLKNVNHARNLLHRATSLLPRVDKLWYKYVFVEESLGHVEVVRGLYTKWCSLEPGTNVWDSYIGFEARHGNLEQVRNIFAKYILVHPKVDTWLKWVSYESKHGSIDTIRRVYSLALDTLSAFDNIDKNDLERLIVSFANWEASQQEFERCRSLYDITIRKLPNSKTLKDAAIQFEKKFGDGTNINDSITFKRKTEYENYLVNNPTDYDMWWLYIDLIAESFTNHLRPVYERATASSVPPGHVKSIAWRRYIYIWIRYLIYLESIDVAAHEIRAVYQRLIKEIIPNKKFTFAKIWIMYSQFEIRQGEVTNARKILGMSLGLCPKKKLFRYYIDLEIKLKEFDRVRKLYEKYLDFDPLSLNTWIEYAELEENLGDEERSRGIYEIALSDEVEFPIDDRLKLIARFIQFETDVCEYSRARNLYDKYLIISDYDVKVWIKYALFESSVPTNAQLAAYEQKINENEDEESDEEEFEITEDNKNQTRSIFEKALNHFAQKKDSQNRILILEAYKQYEHTHGSPITQEKIASRYPTVVKRKAMQDGIEREYIEYIFMDDNQETAKPDLSRLVSLARNWDIERRK</sequence>
<dbReference type="InterPro" id="IPR045075">
    <property type="entry name" value="Syf1-like"/>
</dbReference>
<dbReference type="InterPro" id="IPR003107">
    <property type="entry name" value="HAT"/>
</dbReference>
<evidence type="ECO:0000256" key="2">
    <source>
        <dbReference type="ARBA" id="ARBA00008644"/>
    </source>
</evidence>
<feature type="domain" description="Pre-mRNA-splicing factor Syf1-like N-terminal HAT-repeats" evidence="9">
    <location>
        <begin position="71"/>
        <end position="217"/>
    </location>
</feature>
<dbReference type="GO" id="GO:0003688">
    <property type="term" value="F:DNA replication origin binding"/>
    <property type="evidence" value="ECO:0007669"/>
    <property type="project" value="EnsemblFungi"/>
</dbReference>
<gene>
    <name evidence="10" type="ordered locus">Ecym_4243</name>
</gene>
<dbReference type="FunFam" id="1.25.40.10:FF:001133">
    <property type="entry name" value="Crooked neck protein, putative"/>
    <property type="match status" value="1"/>
</dbReference>
<dbReference type="eggNOG" id="KOG1915">
    <property type="taxonomic scope" value="Eukaryota"/>
</dbReference>
<evidence type="ECO:0000313" key="10">
    <source>
        <dbReference type="EMBL" id="AET39308.1"/>
    </source>
</evidence>
<feature type="domain" description="Pre-mRNA-splicing factor Syf1-like N-terminal HAT-repeats" evidence="9">
    <location>
        <begin position="323"/>
        <end position="484"/>
    </location>
</feature>
<name>G8JTF5_ERECY</name>
<dbReference type="Pfam" id="PF02184">
    <property type="entry name" value="HAT"/>
    <property type="match status" value="1"/>
</dbReference>
<dbReference type="GO" id="GO:0071011">
    <property type="term" value="C:precatalytic spliceosome"/>
    <property type="evidence" value="ECO:0007669"/>
    <property type="project" value="TreeGrafter"/>
</dbReference>
<dbReference type="GO" id="GO:0003682">
    <property type="term" value="F:chromatin binding"/>
    <property type="evidence" value="ECO:0007669"/>
    <property type="project" value="EnsemblFungi"/>
</dbReference>
<dbReference type="Proteomes" id="UP000006790">
    <property type="component" value="Chromosome 4"/>
</dbReference>
<dbReference type="PANTHER" id="PTHR11246:SF3">
    <property type="entry name" value="CROOKED NECK-LIKE PROTEIN 1"/>
    <property type="match status" value="1"/>
</dbReference>
<dbReference type="GO" id="GO:0000974">
    <property type="term" value="C:Prp19 complex"/>
    <property type="evidence" value="ECO:0007669"/>
    <property type="project" value="EnsemblFungi"/>
</dbReference>
<dbReference type="STRING" id="931890.G8JTF5"/>
<dbReference type="OMA" id="HIKVWIS"/>
<comment type="subcellular location">
    <subcellularLocation>
        <location evidence="1">Nucleus</location>
    </subcellularLocation>
</comment>
<accession>G8JTF5</accession>
<keyword evidence="4" id="KW-0747">Spliceosome</keyword>
<evidence type="ECO:0000313" key="11">
    <source>
        <dbReference type="Proteomes" id="UP000006790"/>
    </source>
</evidence>
<dbReference type="GO" id="GO:0000354">
    <property type="term" value="P:cis assembly of pre-catalytic spliceosome"/>
    <property type="evidence" value="ECO:0007669"/>
    <property type="project" value="EnsemblFungi"/>
</dbReference>
<dbReference type="SMART" id="SM00386">
    <property type="entry name" value="HAT"/>
    <property type="match status" value="15"/>
</dbReference>
<dbReference type="KEGG" id="erc:Ecym_4243"/>
<evidence type="ECO:0000256" key="4">
    <source>
        <dbReference type="ARBA" id="ARBA00022728"/>
    </source>
</evidence>
<evidence type="ECO:0000259" key="9">
    <source>
        <dbReference type="Pfam" id="PF23233"/>
    </source>
</evidence>
<dbReference type="InterPro" id="IPR055433">
    <property type="entry name" value="HAT_Syf1-like_N"/>
</dbReference>
<keyword evidence="7" id="KW-0539">Nucleus</keyword>
<dbReference type="GO" id="GO:0071007">
    <property type="term" value="C:U2-type catalytic step 2 spliceosome"/>
    <property type="evidence" value="ECO:0007669"/>
    <property type="project" value="EnsemblFungi"/>
</dbReference>
<evidence type="ECO:0000256" key="1">
    <source>
        <dbReference type="ARBA" id="ARBA00004123"/>
    </source>
</evidence>
<dbReference type="GO" id="GO:0071008">
    <property type="term" value="C:U2-type post-mRNA release spliceosomal complex"/>
    <property type="evidence" value="ECO:0007669"/>
    <property type="project" value="EnsemblFungi"/>
</dbReference>
<keyword evidence="3" id="KW-0507">mRNA processing</keyword>
<dbReference type="Gene3D" id="1.25.40.10">
    <property type="entry name" value="Tetratricopeptide repeat domain"/>
    <property type="match status" value="4"/>
</dbReference>
<evidence type="ECO:0000256" key="3">
    <source>
        <dbReference type="ARBA" id="ARBA00022664"/>
    </source>
</evidence>
<reference evidence="11" key="1">
    <citation type="journal article" date="2012" name="G3 (Bethesda)">
        <title>Pichia sorbitophila, an interspecies yeast hybrid reveals early steps of genome resolution following polyploidization.</title>
        <authorList>
            <person name="Leh Louis V."/>
            <person name="Despons L."/>
            <person name="Friedrich A."/>
            <person name="Martin T."/>
            <person name="Durrens P."/>
            <person name="Casaregola S."/>
            <person name="Neuveglise C."/>
            <person name="Fairhead C."/>
            <person name="Marck C."/>
            <person name="Cruz J.A."/>
            <person name="Straub M.L."/>
            <person name="Kugler V."/>
            <person name="Sacerdot C."/>
            <person name="Uzunov Z."/>
            <person name="Thierry A."/>
            <person name="Weiss S."/>
            <person name="Bleykasten C."/>
            <person name="De Montigny J."/>
            <person name="Jacques N."/>
            <person name="Jung P."/>
            <person name="Lemaire M."/>
            <person name="Mallet S."/>
            <person name="Morel G."/>
            <person name="Richard G.F."/>
            <person name="Sarkar A."/>
            <person name="Savel G."/>
            <person name="Schacherer J."/>
            <person name="Seret M.L."/>
            <person name="Talla E."/>
            <person name="Samson G."/>
            <person name="Jubin C."/>
            <person name="Poulain J."/>
            <person name="Vacherie B."/>
            <person name="Barbe V."/>
            <person name="Pelletier E."/>
            <person name="Sherman D.J."/>
            <person name="Westhof E."/>
            <person name="Weissenbach J."/>
            <person name="Baret P.V."/>
            <person name="Wincker P."/>
            <person name="Gaillardin C."/>
            <person name="Dujon B."/>
            <person name="Souciet J.L."/>
        </authorList>
    </citation>
    <scope>NUCLEOTIDE SEQUENCE [LARGE SCALE GENOMIC DNA]</scope>
    <source>
        <strain evidence="11">CBS 270.75 / DBVPG 7215 / KCTC 17166 / NRRL Y-17582</strain>
    </source>
</reference>